<dbReference type="EMBL" id="UINC01014852">
    <property type="protein sequence ID" value="SVA63023.1"/>
    <property type="molecule type" value="Genomic_DNA"/>
</dbReference>
<evidence type="ECO:0000313" key="1">
    <source>
        <dbReference type="EMBL" id="SVA63023.1"/>
    </source>
</evidence>
<gene>
    <name evidence="1" type="ORF">METZ01_LOCUS115877</name>
</gene>
<reference evidence="1" key="1">
    <citation type="submission" date="2018-05" db="EMBL/GenBank/DDBJ databases">
        <authorList>
            <person name="Lanie J.A."/>
            <person name="Ng W.-L."/>
            <person name="Kazmierczak K.M."/>
            <person name="Andrzejewski T.M."/>
            <person name="Davidsen T.M."/>
            <person name="Wayne K.J."/>
            <person name="Tettelin H."/>
            <person name="Glass J.I."/>
            <person name="Rusch D."/>
            <person name="Podicherti R."/>
            <person name="Tsui H.-C.T."/>
            <person name="Winkler M.E."/>
        </authorList>
    </citation>
    <scope>NUCLEOTIDE SEQUENCE</scope>
</reference>
<sequence length="24" mass="2485">MARSAKQSVGAESSNQILINPVAL</sequence>
<name>A0A381XFH2_9ZZZZ</name>
<protein>
    <submittedName>
        <fullName evidence="1">Uncharacterized protein</fullName>
    </submittedName>
</protein>
<accession>A0A381XFH2</accession>
<proteinExistence type="predicted"/>
<dbReference type="AlphaFoldDB" id="A0A381XFH2"/>
<organism evidence="1">
    <name type="scientific">marine metagenome</name>
    <dbReference type="NCBI Taxonomy" id="408172"/>
    <lineage>
        <taxon>unclassified sequences</taxon>
        <taxon>metagenomes</taxon>
        <taxon>ecological metagenomes</taxon>
    </lineage>
</organism>